<gene>
    <name evidence="1" type="ORF">C8E01_10336</name>
</gene>
<keyword evidence="2" id="KW-1185">Reference proteome</keyword>
<accession>A0A2U1B0F9</accession>
<dbReference type="AlphaFoldDB" id="A0A2U1B0F9"/>
<organism evidence="1 2">
    <name type="scientific">Pontibacter virosus</name>
    <dbReference type="NCBI Taxonomy" id="1765052"/>
    <lineage>
        <taxon>Bacteria</taxon>
        <taxon>Pseudomonadati</taxon>
        <taxon>Bacteroidota</taxon>
        <taxon>Cytophagia</taxon>
        <taxon>Cytophagales</taxon>
        <taxon>Hymenobacteraceae</taxon>
        <taxon>Pontibacter</taxon>
    </lineage>
</organism>
<evidence type="ECO:0000313" key="2">
    <source>
        <dbReference type="Proteomes" id="UP000245466"/>
    </source>
</evidence>
<dbReference type="EMBL" id="QEKI01000003">
    <property type="protein sequence ID" value="PVY42170.1"/>
    <property type="molecule type" value="Genomic_DNA"/>
</dbReference>
<proteinExistence type="predicted"/>
<name>A0A2U1B0F9_9BACT</name>
<sequence length="33" mass="3931">MNFAQINNKKELIEELISSFLLEYCKITQSLIR</sequence>
<evidence type="ECO:0000313" key="1">
    <source>
        <dbReference type="EMBL" id="PVY42170.1"/>
    </source>
</evidence>
<reference evidence="1 2" key="1">
    <citation type="submission" date="2018-04" db="EMBL/GenBank/DDBJ databases">
        <title>Genomic Encyclopedia of Type Strains, Phase IV (KMG-IV): sequencing the most valuable type-strain genomes for metagenomic binning, comparative biology and taxonomic classification.</title>
        <authorList>
            <person name="Goeker M."/>
        </authorList>
    </citation>
    <scope>NUCLEOTIDE SEQUENCE [LARGE SCALE GENOMIC DNA]</scope>
    <source>
        <strain evidence="1 2">DSM 100231</strain>
    </source>
</reference>
<dbReference type="Proteomes" id="UP000245466">
    <property type="component" value="Unassembled WGS sequence"/>
</dbReference>
<comment type="caution">
    <text evidence="1">The sequence shown here is derived from an EMBL/GenBank/DDBJ whole genome shotgun (WGS) entry which is preliminary data.</text>
</comment>
<protein>
    <submittedName>
        <fullName evidence="1">Uncharacterized protein</fullName>
    </submittedName>
</protein>